<name>A0A1L7WQW3_9HELO</name>
<protein>
    <submittedName>
        <fullName evidence="2">Uncharacterized protein</fullName>
    </submittedName>
</protein>
<dbReference type="AlphaFoldDB" id="A0A1L7WQW3"/>
<evidence type="ECO:0000256" key="1">
    <source>
        <dbReference type="SAM" id="Phobius"/>
    </source>
</evidence>
<feature type="transmembrane region" description="Helical" evidence="1">
    <location>
        <begin position="176"/>
        <end position="195"/>
    </location>
</feature>
<gene>
    <name evidence="2" type="ORF">PAC_05037</name>
</gene>
<keyword evidence="3" id="KW-1185">Reference proteome</keyword>
<reference evidence="2 3" key="1">
    <citation type="submission" date="2016-03" db="EMBL/GenBank/DDBJ databases">
        <authorList>
            <person name="Ploux O."/>
        </authorList>
    </citation>
    <scope>NUCLEOTIDE SEQUENCE [LARGE SCALE GENOMIC DNA]</scope>
    <source>
        <strain evidence="2 3">UAMH 11012</strain>
    </source>
</reference>
<dbReference type="Proteomes" id="UP000184330">
    <property type="component" value="Unassembled WGS sequence"/>
</dbReference>
<keyword evidence="1" id="KW-0812">Transmembrane</keyword>
<dbReference type="OrthoDB" id="3926976at2759"/>
<keyword evidence="1" id="KW-0472">Membrane</keyword>
<keyword evidence="1" id="KW-1133">Transmembrane helix</keyword>
<proteinExistence type="predicted"/>
<evidence type="ECO:0000313" key="2">
    <source>
        <dbReference type="EMBL" id="CZR55151.1"/>
    </source>
</evidence>
<organism evidence="2 3">
    <name type="scientific">Phialocephala subalpina</name>
    <dbReference type="NCBI Taxonomy" id="576137"/>
    <lineage>
        <taxon>Eukaryota</taxon>
        <taxon>Fungi</taxon>
        <taxon>Dikarya</taxon>
        <taxon>Ascomycota</taxon>
        <taxon>Pezizomycotina</taxon>
        <taxon>Leotiomycetes</taxon>
        <taxon>Helotiales</taxon>
        <taxon>Mollisiaceae</taxon>
        <taxon>Phialocephala</taxon>
        <taxon>Phialocephala fortinii species complex</taxon>
    </lineage>
</organism>
<evidence type="ECO:0000313" key="3">
    <source>
        <dbReference type="Proteomes" id="UP000184330"/>
    </source>
</evidence>
<accession>A0A1L7WQW3</accession>
<feature type="transmembrane region" description="Helical" evidence="1">
    <location>
        <begin position="130"/>
        <end position="155"/>
    </location>
</feature>
<dbReference type="EMBL" id="FJOG01000006">
    <property type="protein sequence ID" value="CZR55151.1"/>
    <property type="molecule type" value="Genomic_DNA"/>
</dbReference>
<feature type="transmembrane region" description="Helical" evidence="1">
    <location>
        <begin position="15"/>
        <end position="35"/>
    </location>
</feature>
<sequence>MYHTSDFQRPKPESAWPAVLSLVPAILVTVLWILFVQHLVSTATVSQDEHHWIQKAHQDYRLCYKGCTDCLYVDVIADACRKTRIIVPGSICAASKIWFWEDRYPELCLSALGNIYRAEALASKQFWLEFWHILTPVFFFLTYMLSYATFSTCSFDCTRPRALNSRSRRNSLSRQPLLTIAAVTILALCGPVAAFPCINHYPAYDRPFSNIDGTLYGTIHGWLSSCHWEEYECGETCTTSSSDGQRSCTTKWCVEEKAHAGPIDFVNDASKYVERCGFRMVDWVPGVVAMRVPNPEIEGKLWVKMSVNRFNGSEGLEPMAGCLYDII</sequence>